<dbReference type="InterPro" id="IPR023866">
    <property type="entry name" value="SbnB"/>
</dbReference>
<dbReference type="AlphaFoldDB" id="F2UYU6"/>
<proteinExistence type="predicted"/>
<evidence type="ECO:0000313" key="2">
    <source>
        <dbReference type="Proteomes" id="UP000004668"/>
    </source>
</evidence>
<dbReference type="RefSeq" id="WP_004564766.1">
    <property type="nucleotide sequence ID" value="NZ_KI391967.1"/>
</dbReference>
<dbReference type="PIRSF" id="PIRSF001439">
    <property type="entry name" value="CryM"/>
    <property type="match status" value="1"/>
</dbReference>
<accession>F2UYU6</accession>
<organism evidence="1 2">
    <name type="scientific">Actinomyces viscosus C505</name>
    <dbReference type="NCBI Taxonomy" id="562973"/>
    <lineage>
        <taxon>Bacteria</taxon>
        <taxon>Bacillati</taxon>
        <taxon>Actinomycetota</taxon>
        <taxon>Actinomycetes</taxon>
        <taxon>Actinomycetales</taxon>
        <taxon>Actinomycetaceae</taxon>
        <taxon>Actinomyces</taxon>
    </lineage>
</organism>
<dbReference type="Pfam" id="PF02423">
    <property type="entry name" value="OCD_Mu_crystall"/>
    <property type="match status" value="1"/>
</dbReference>
<dbReference type="Gene3D" id="3.40.50.720">
    <property type="entry name" value="NAD(P)-binding Rossmann-like Domain"/>
    <property type="match status" value="1"/>
</dbReference>
<dbReference type="GO" id="GO:0019290">
    <property type="term" value="P:siderophore biosynthetic process"/>
    <property type="evidence" value="ECO:0007669"/>
    <property type="project" value="InterPro"/>
</dbReference>
<dbReference type="HOGENOM" id="CLU_042088_3_0_11"/>
<dbReference type="InterPro" id="IPR023401">
    <property type="entry name" value="ODC_N"/>
</dbReference>
<dbReference type="InterPro" id="IPR003462">
    <property type="entry name" value="ODC_Mu_crystall"/>
</dbReference>
<dbReference type="eggNOG" id="COG2423">
    <property type="taxonomic scope" value="Bacteria"/>
</dbReference>
<dbReference type="GO" id="GO:0005737">
    <property type="term" value="C:cytoplasm"/>
    <property type="evidence" value="ECO:0007669"/>
    <property type="project" value="TreeGrafter"/>
</dbReference>
<dbReference type="NCBIfam" id="TIGR03944">
    <property type="entry name" value="dehyd_SbnB_fam"/>
    <property type="match status" value="1"/>
</dbReference>
<dbReference type="GO" id="GO:0016639">
    <property type="term" value="F:oxidoreductase activity, acting on the CH-NH2 group of donors, NAD or NADP as acceptor"/>
    <property type="evidence" value="ECO:0007669"/>
    <property type="project" value="InterPro"/>
</dbReference>
<dbReference type="PANTHER" id="PTHR13812:SF19">
    <property type="entry name" value="KETIMINE REDUCTASE MU-CRYSTALLIN"/>
    <property type="match status" value="1"/>
</dbReference>
<evidence type="ECO:0000313" key="1">
    <source>
        <dbReference type="EMBL" id="EGE37350.1"/>
    </source>
</evidence>
<gene>
    <name evidence="1" type="ORF">HMPREF0059_01615</name>
</gene>
<reference evidence="2" key="1">
    <citation type="submission" date="2010-02" db="EMBL/GenBank/DDBJ databases">
        <title>The Genome Sequence of Prevotella oris strain C735.</title>
        <authorList>
            <consortium name="The Broad Institute Genome Sequencing Platform"/>
            <person name="Ward D."/>
            <person name="Feldgarden M."/>
            <person name="Earl A."/>
            <person name="Young S.K."/>
            <person name="Zeng Q."/>
            <person name="Koehrsen M."/>
            <person name="Alvarado L."/>
            <person name="Berlin A."/>
            <person name="Bochicchio J."/>
            <person name="Borenstein D."/>
            <person name="Chapman S.B."/>
            <person name="Chen Z."/>
            <person name="Engels R."/>
            <person name="Freedman E."/>
            <person name="Gellesch M."/>
            <person name="Goldberg J."/>
            <person name="Griggs A."/>
            <person name="Gujja S."/>
            <person name="Heilman E."/>
            <person name="Heiman D."/>
            <person name="Hepburn T."/>
            <person name="Howarth C."/>
            <person name="Jen D."/>
            <person name="Larson L."/>
            <person name="Mehta T."/>
            <person name="Park D."/>
            <person name="Pearson M."/>
            <person name="Roberts A."/>
            <person name="Saif S."/>
            <person name="Shea T."/>
            <person name="Shenoy N."/>
            <person name="Sisk P."/>
            <person name="Stolte C."/>
            <person name="Sykes S."/>
            <person name="Thomson T."/>
            <person name="Walk T."/>
            <person name="White J."/>
            <person name="Yandava C."/>
            <person name="Sibley C.D."/>
            <person name="Field T.R."/>
            <person name="Grinwis M."/>
            <person name="Eshaghurshan C.S."/>
            <person name="Surette M.G."/>
            <person name="Haas B."/>
            <person name="Nusbaum C."/>
            <person name="Birren B."/>
        </authorList>
    </citation>
    <scope>NUCLEOTIDE SEQUENCE [LARGE SCALE GENOMIC DNA]</scope>
    <source>
        <strain evidence="2">C505</strain>
    </source>
</reference>
<comment type="caution">
    <text evidence="1">The sequence shown here is derived from an EMBL/GenBank/DDBJ whole genome shotgun (WGS) entry which is preliminary data.</text>
</comment>
<dbReference type="InterPro" id="IPR036291">
    <property type="entry name" value="NAD(P)-bd_dom_sf"/>
</dbReference>
<name>F2UYU6_ACTVI</name>
<reference evidence="1 2" key="2">
    <citation type="submission" date="2011-10" db="EMBL/GenBank/DDBJ databases">
        <title>The Genome Sequence of Actinomyces viscosus C505.</title>
        <authorList>
            <consortium name="The Broad Institute Genome Sequencing Platform"/>
            <consortium name="The Broad Institute Genome Sequencing Center for Infectious Disease"/>
            <person name="Earl A."/>
            <person name="Ward D."/>
            <person name="Feldgarden M."/>
            <person name="Gevers D."/>
            <person name="Sibley C.D."/>
            <person name="Field T.R."/>
            <person name="Grinwis M."/>
            <person name="Eshaghurshan C.S."/>
            <person name="Surette M.G."/>
            <person name="Young S.K."/>
            <person name="Zeng Q."/>
            <person name="Gargeya S."/>
            <person name="Fitzgerald M."/>
            <person name="Haas B."/>
            <person name="Abouelleil A."/>
            <person name="Alvarado L."/>
            <person name="Arachchi H.M."/>
            <person name="Berlin A."/>
            <person name="Brown A."/>
            <person name="Chapman S.B."/>
            <person name="Chen Z."/>
            <person name="Dunbar C."/>
            <person name="Freedman E."/>
            <person name="Gearin G."/>
            <person name="Goldberg J."/>
            <person name="Griggs A."/>
            <person name="Gujja S."/>
            <person name="Heiman D."/>
            <person name="Howarth C."/>
            <person name="Larson L."/>
            <person name="Lui A."/>
            <person name="MacDonald P.J.P."/>
            <person name="Montmayeur A."/>
            <person name="Murphy C."/>
            <person name="Neiman D."/>
            <person name="Pearson M."/>
            <person name="Priest M."/>
            <person name="Roberts A."/>
            <person name="Saif S."/>
            <person name="Shea T."/>
            <person name="Shenoy N."/>
            <person name="Sisk P."/>
            <person name="Stolte C."/>
            <person name="Sykes S."/>
            <person name="Wortman J."/>
            <person name="Nusbaum C."/>
            <person name="Birren B."/>
        </authorList>
    </citation>
    <scope>NUCLEOTIDE SEQUENCE [LARGE SCALE GENOMIC DNA]</scope>
    <source>
        <strain evidence="1 2">C505</strain>
    </source>
</reference>
<protein>
    <submittedName>
        <fullName evidence="1">2,3-diaminopropionate biosynthesis protein SbnB</fullName>
    </submittedName>
</protein>
<dbReference type="SUPFAM" id="SSF51735">
    <property type="entry name" value="NAD(P)-binding Rossmann-fold domains"/>
    <property type="match status" value="1"/>
</dbReference>
<dbReference type="Gene3D" id="3.30.1780.10">
    <property type="entry name" value="ornithine cyclodeaminase, domain 1"/>
    <property type="match status" value="1"/>
</dbReference>
<dbReference type="EMBL" id="ACRE02000004">
    <property type="protein sequence ID" value="EGE37350.1"/>
    <property type="molecule type" value="Genomic_DNA"/>
</dbReference>
<dbReference type="Proteomes" id="UP000004668">
    <property type="component" value="Unassembled WGS sequence"/>
</dbReference>
<sequence>MALQRFHVVTGPIVERVLSRNRHETIDWIREAYLLHHDGRTVVPESVFLRLPDSAGSRIIGLPAYRMDSNAAAGIKWVSSFPSNLSAGLPRASALMVLNDPETGYPLCCLEASRINAARTAASAALAAQELGYSTQAAGGPVIGVVGAGVIARSICEALALASIDPSSFLVHDLDHASAEALCAFLGEGLGLPARPSADLDEAINADIVVLATTAGEPYINRRFRPGQLVLNISLRDIGPDSILAASNIVDDVDHCLRERTSPHLTEQAAGNRNFIMGTLAQVLRGEIAVPHDRPIVFSPFGLGILDLVVATRIFAQALEAGEAIEIPDFYAGAGHRREMTA</sequence>
<dbReference type="PANTHER" id="PTHR13812">
    <property type="entry name" value="KETIMINE REDUCTASE MU-CRYSTALLIN"/>
    <property type="match status" value="1"/>
</dbReference>